<evidence type="ECO:0000256" key="10">
    <source>
        <dbReference type="ARBA" id="ARBA00023212"/>
    </source>
</evidence>
<feature type="region of interest" description="Disordered" evidence="12">
    <location>
        <begin position="412"/>
        <end position="443"/>
    </location>
</feature>
<evidence type="ECO:0000256" key="4">
    <source>
        <dbReference type="ARBA" id="ARBA00022490"/>
    </source>
</evidence>
<accession>A0A6A5CE99</accession>
<sequence>MNVELSGTTLLNTSTASTNLSSLTGTESLLNADQERQHNKSRISASVREKQHINIWSTLLKHQRRDSKLQEGVRESCNLIFLGDEKNGQRSLIRRIQGKDISGEVYHDTLSIEYTFFRVTDISGESDSNSENQSSLDKEDKYVNIYQMENQHFSYLLDFALTVSNLEKSIVVITVDISNVKDVISRTKRWVKIVQDHIANKLIPAMSSEDSQRCFQRVKDVYKKGYSQIVKESVDVPVVIDTNIGVPIVIAITKCDLVEQVADSFCGRRAVVTSRPDHFLNFVLYKLRSIALRYGASLFYTSATSNINCLTLKSYLLNVFFNTAFSFKDSIEYKDHSCILIPSGCDSSPKIKSIDCSTFPSDPEKTDFDSTFNDLFFAKESSQQTAPSDKEPVEDLETFLKKQQKIRNMIQSRPLDNEPGSLQSPLSSNLSSPGRHMRQKNSIPLTPRTSKLNELQSPLILPTPIASEYFNEHSMLTQKGLTTPRTLNSAISASSTPPSTDQVEVAEHFFTSLLQRYSNKQTPPTKNLQN</sequence>
<evidence type="ECO:0000256" key="6">
    <source>
        <dbReference type="ARBA" id="ARBA00022741"/>
    </source>
</evidence>
<dbReference type="SUPFAM" id="SSF52540">
    <property type="entry name" value="P-loop containing nucleoside triphosphate hydrolases"/>
    <property type="match status" value="1"/>
</dbReference>
<dbReference type="GO" id="GO:0005874">
    <property type="term" value="C:microtubule"/>
    <property type="evidence" value="ECO:0007669"/>
    <property type="project" value="UniProtKB-KW"/>
</dbReference>
<dbReference type="GO" id="GO:0000226">
    <property type="term" value="P:microtubule cytoskeleton organization"/>
    <property type="evidence" value="ECO:0007669"/>
    <property type="project" value="TreeGrafter"/>
</dbReference>
<keyword evidence="5 11" id="KW-0493">Microtubule</keyword>
<keyword evidence="9 11" id="KW-0505">Motor protein</keyword>
<evidence type="ECO:0000256" key="11">
    <source>
        <dbReference type="RuleBase" id="RU366047"/>
    </source>
</evidence>
<evidence type="ECO:0000256" key="12">
    <source>
        <dbReference type="SAM" id="MobiDB-lite"/>
    </source>
</evidence>
<dbReference type="Proteomes" id="UP000444721">
    <property type="component" value="Unassembled WGS sequence"/>
</dbReference>
<evidence type="ECO:0000313" key="13">
    <source>
        <dbReference type="EMBL" id="KAF0983818.1"/>
    </source>
</evidence>
<dbReference type="VEuPathDB" id="AmoebaDB:NfTy_006230"/>
<evidence type="ECO:0000256" key="2">
    <source>
        <dbReference type="ARBA" id="ARBA00006831"/>
    </source>
</evidence>
<dbReference type="InterPro" id="IPR022780">
    <property type="entry name" value="Dynein_light_int_chain"/>
</dbReference>
<evidence type="ECO:0000313" key="14">
    <source>
        <dbReference type="Proteomes" id="UP000444721"/>
    </source>
</evidence>
<dbReference type="PANTHER" id="PTHR12688">
    <property type="entry name" value="DYNEIN LIGHT INTERMEDIATE CHAIN"/>
    <property type="match status" value="1"/>
</dbReference>
<dbReference type="GO" id="GO:0005868">
    <property type="term" value="C:cytoplasmic dynein complex"/>
    <property type="evidence" value="ECO:0007669"/>
    <property type="project" value="UniProtKB-UniRule"/>
</dbReference>
<dbReference type="VEuPathDB" id="AmoebaDB:NF0016990"/>
<evidence type="ECO:0000256" key="1">
    <source>
        <dbReference type="ARBA" id="ARBA00004245"/>
    </source>
</evidence>
<evidence type="ECO:0000256" key="9">
    <source>
        <dbReference type="ARBA" id="ARBA00023175"/>
    </source>
</evidence>
<protein>
    <recommendedName>
        <fullName evidence="11">Dynein light intermediate chain</fullName>
    </recommendedName>
</protein>
<keyword evidence="4 11" id="KW-0963">Cytoplasm</keyword>
<name>A0A6A5CE99_NAEFO</name>
<dbReference type="Pfam" id="PF05783">
    <property type="entry name" value="DLIC"/>
    <property type="match status" value="1"/>
</dbReference>
<dbReference type="GO" id="GO:0005524">
    <property type="term" value="F:ATP binding"/>
    <property type="evidence" value="ECO:0007669"/>
    <property type="project" value="UniProtKB-KW"/>
</dbReference>
<comment type="function">
    <text evidence="11">Acts as one of several non-catalytic accessory components of the cytoplasmic dynein 1 complex that are thought to be involved in linking dynein to cargos and to adapter proteins that regulate dynein function. Cytoplasmic dynein 1 acts as a motor for the intracellular retrograde motility of vesicles and organelles along microtubules. May play a role in binding dynein to membranous organelles or chromosomes.</text>
</comment>
<keyword evidence="7 11" id="KW-0067">ATP-binding</keyword>
<dbReference type="GO" id="GO:0007018">
    <property type="term" value="P:microtubule-based movement"/>
    <property type="evidence" value="ECO:0007669"/>
    <property type="project" value="InterPro"/>
</dbReference>
<comment type="subunit">
    <text evidence="11">Homodimer. The cytoplasmic dynein 1 complex consists of two catalytic heavy chains (HCs) and a number of non-catalytic subunits presented by intermediate chains (ICs).</text>
</comment>
<dbReference type="Gene3D" id="3.40.50.300">
    <property type="entry name" value="P-loop containing nucleotide triphosphate hydrolases"/>
    <property type="match status" value="1"/>
</dbReference>
<evidence type="ECO:0000256" key="5">
    <source>
        <dbReference type="ARBA" id="ARBA00022701"/>
    </source>
</evidence>
<comment type="similarity">
    <text evidence="2 11">Belongs to the dynein light intermediate chain family.</text>
</comment>
<gene>
    <name evidence="13" type="ORF">FDP41_007733</name>
</gene>
<keyword evidence="14" id="KW-1185">Reference proteome</keyword>
<reference evidence="13 14" key="1">
    <citation type="journal article" date="2019" name="Sci. Rep.">
        <title>Nanopore sequencing improves the draft genome of the human pathogenic amoeba Naegleria fowleri.</title>
        <authorList>
            <person name="Liechti N."/>
            <person name="Schurch N."/>
            <person name="Bruggmann R."/>
            <person name="Wittwer M."/>
        </authorList>
    </citation>
    <scope>NUCLEOTIDE SEQUENCE [LARGE SCALE GENOMIC DNA]</scope>
    <source>
        <strain evidence="13 14">ATCC 30894</strain>
    </source>
</reference>
<keyword evidence="3 11" id="KW-0813">Transport</keyword>
<dbReference type="InterPro" id="IPR008467">
    <property type="entry name" value="Dynein1_light_intermed_chain"/>
</dbReference>
<proteinExistence type="inferred from homology"/>
<dbReference type="PANTHER" id="PTHR12688:SF0">
    <property type="entry name" value="DYNEIN LIGHT INTERMEDIATE CHAIN"/>
    <property type="match status" value="1"/>
</dbReference>
<feature type="compositionally biased region" description="Low complexity" evidence="12">
    <location>
        <begin position="419"/>
        <end position="433"/>
    </location>
</feature>
<dbReference type="VEuPathDB" id="AmoebaDB:FDP41_007733"/>
<keyword evidence="6 11" id="KW-0547">Nucleotide-binding</keyword>
<dbReference type="RefSeq" id="XP_044568531.1">
    <property type="nucleotide sequence ID" value="XM_044711510.1"/>
</dbReference>
<dbReference type="EMBL" id="VFQX01000004">
    <property type="protein sequence ID" value="KAF0983818.1"/>
    <property type="molecule type" value="Genomic_DNA"/>
</dbReference>
<comment type="subcellular location">
    <subcellularLocation>
        <location evidence="1 11">Cytoplasm</location>
        <location evidence="1 11">Cytoskeleton</location>
    </subcellularLocation>
</comment>
<comment type="caution">
    <text evidence="13">The sequence shown here is derived from an EMBL/GenBank/DDBJ whole genome shotgun (WGS) entry which is preliminary data.</text>
</comment>
<dbReference type="InterPro" id="IPR027417">
    <property type="entry name" value="P-loop_NTPase"/>
</dbReference>
<dbReference type="AlphaFoldDB" id="A0A6A5CE99"/>
<dbReference type="OrthoDB" id="27603at2759"/>
<dbReference type="GO" id="GO:0005813">
    <property type="term" value="C:centrosome"/>
    <property type="evidence" value="ECO:0007669"/>
    <property type="project" value="TreeGrafter"/>
</dbReference>
<dbReference type="GeneID" id="68114951"/>
<keyword evidence="10 11" id="KW-0206">Cytoskeleton</keyword>
<organism evidence="13 14">
    <name type="scientific">Naegleria fowleri</name>
    <name type="common">Brain eating amoeba</name>
    <dbReference type="NCBI Taxonomy" id="5763"/>
    <lineage>
        <taxon>Eukaryota</taxon>
        <taxon>Discoba</taxon>
        <taxon>Heterolobosea</taxon>
        <taxon>Tetramitia</taxon>
        <taxon>Eutetramitia</taxon>
        <taxon>Vahlkampfiidae</taxon>
        <taxon>Naegleria</taxon>
    </lineage>
</organism>
<dbReference type="GO" id="GO:0045504">
    <property type="term" value="F:dynein heavy chain binding"/>
    <property type="evidence" value="ECO:0007669"/>
    <property type="project" value="TreeGrafter"/>
</dbReference>
<evidence type="ECO:0000256" key="7">
    <source>
        <dbReference type="ARBA" id="ARBA00022840"/>
    </source>
</evidence>
<evidence type="ECO:0000256" key="3">
    <source>
        <dbReference type="ARBA" id="ARBA00022448"/>
    </source>
</evidence>
<keyword evidence="8 11" id="KW-0243">Dynein</keyword>
<evidence type="ECO:0000256" key="8">
    <source>
        <dbReference type="ARBA" id="ARBA00023017"/>
    </source>
</evidence>